<organism evidence="2 3">
    <name type="scientific">Mycena rosella</name>
    <name type="common">Pink bonnet</name>
    <name type="synonym">Agaricus rosellus</name>
    <dbReference type="NCBI Taxonomy" id="1033263"/>
    <lineage>
        <taxon>Eukaryota</taxon>
        <taxon>Fungi</taxon>
        <taxon>Dikarya</taxon>
        <taxon>Basidiomycota</taxon>
        <taxon>Agaricomycotina</taxon>
        <taxon>Agaricomycetes</taxon>
        <taxon>Agaricomycetidae</taxon>
        <taxon>Agaricales</taxon>
        <taxon>Marasmiineae</taxon>
        <taxon>Mycenaceae</taxon>
        <taxon>Mycena</taxon>
    </lineage>
</organism>
<evidence type="ECO:0000256" key="1">
    <source>
        <dbReference type="SAM" id="MobiDB-lite"/>
    </source>
</evidence>
<protein>
    <submittedName>
        <fullName evidence="2">Uncharacterized protein</fullName>
    </submittedName>
</protein>
<feature type="compositionally biased region" description="Basic and acidic residues" evidence="1">
    <location>
        <begin position="524"/>
        <end position="541"/>
    </location>
</feature>
<keyword evidence="3" id="KW-1185">Reference proteome</keyword>
<evidence type="ECO:0000313" key="2">
    <source>
        <dbReference type="EMBL" id="KAJ7704534.1"/>
    </source>
</evidence>
<sequence length="635" mass="70100">MIFRLKSDSELKWYGIYATSGMSPTLGARRPSTVYACPIFESASPGLTPRVEAPPTHRRCDEENAGVGAERGGGRSRSVGYACGTLPLSAGGDLPLGVTDSSVASYAYVQNRRTLRCLLPSLRRREMGLIRQHRCPRLVPLRPGTVLHVLRGRAARQMRCVLHARRAGRRRVYWTERARYKGGRIRSAAAPLTLRAWPPAAESRTRAGIGQRGLPHTHDGRRIRGRSACAARARNLDMHDWKSRAVFWRYFCTRLDTCRGVRRPPIAIKIFWYLRSCRVSMELYGGRRQESGRQWGRGRVELVTEVGDARGGRTRCATNKLKKHPPPRIPRRDHLQQPLEQARSTAPCACPASAPRPGTRAAACPGRGGGGKDGEGGRGAGVGVDVNTGSGKARGGAERAGRINLNLCCFGADAVADDFRRARVTSGAPRSAFWCCSVVEMRRAHGLRERQRDLRLLPLHIHFHHGRRAGVLPVEVAREARTFVREERPVDVGRRGRAVGLLAQPEGAVAQLKVKVKVNIGTSKGREGKGRKGREKTHLRGEPSGIGYRVAAEAAERGEVGLRAREEGLLLRDEGRERLEAAAGGGEYKYMRVRVRGREQGLIDEQGRVARRKSELESMGRGARSLTTGEAQIYW</sequence>
<dbReference type="Proteomes" id="UP001221757">
    <property type="component" value="Unassembled WGS sequence"/>
</dbReference>
<feature type="region of interest" description="Disordered" evidence="1">
    <location>
        <begin position="347"/>
        <end position="383"/>
    </location>
</feature>
<feature type="region of interest" description="Disordered" evidence="1">
    <location>
        <begin position="523"/>
        <end position="542"/>
    </location>
</feature>
<feature type="compositionally biased region" description="Low complexity" evidence="1">
    <location>
        <begin position="347"/>
        <end position="365"/>
    </location>
</feature>
<proteinExistence type="predicted"/>
<gene>
    <name evidence="2" type="ORF">B0H17DRAFT_1126848</name>
</gene>
<comment type="caution">
    <text evidence="2">The sequence shown here is derived from an EMBL/GenBank/DDBJ whole genome shotgun (WGS) entry which is preliminary data.</text>
</comment>
<accession>A0AAD7GSY1</accession>
<dbReference type="AlphaFoldDB" id="A0AAD7GSY1"/>
<feature type="region of interest" description="Disordered" evidence="1">
    <location>
        <begin position="47"/>
        <end position="73"/>
    </location>
</feature>
<name>A0AAD7GSY1_MYCRO</name>
<reference evidence="2" key="1">
    <citation type="submission" date="2023-03" db="EMBL/GenBank/DDBJ databases">
        <title>Massive genome expansion in bonnet fungi (Mycena s.s.) driven by repeated elements and novel gene families across ecological guilds.</title>
        <authorList>
            <consortium name="Lawrence Berkeley National Laboratory"/>
            <person name="Harder C.B."/>
            <person name="Miyauchi S."/>
            <person name="Viragh M."/>
            <person name="Kuo A."/>
            <person name="Thoen E."/>
            <person name="Andreopoulos B."/>
            <person name="Lu D."/>
            <person name="Skrede I."/>
            <person name="Drula E."/>
            <person name="Henrissat B."/>
            <person name="Morin E."/>
            <person name="Kohler A."/>
            <person name="Barry K."/>
            <person name="LaButti K."/>
            <person name="Morin E."/>
            <person name="Salamov A."/>
            <person name="Lipzen A."/>
            <person name="Mereny Z."/>
            <person name="Hegedus B."/>
            <person name="Baldrian P."/>
            <person name="Stursova M."/>
            <person name="Weitz H."/>
            <person name="Taylor A."/>
            <person name="Grigoriev I.V."/>
            <person name="Nagy L.G."/>
            <person name="Martin F."/>
            <person name="Kauserud H."/>
        </authorList>
    </citation>
    <scope>NUCLEOTIDE SEQUENCE</scope>
    <source>
        <strain evidence="2">CBHHK067</strain>
    </source>
</reference>
<evidence type="ECO:0000313" key="3">
    <source>
        <dbReference type="Proteomes" id="UP001221757"/>
    </source>
</evidence>
<dbReference type="EMBL" id="JARKIE010000010">
    <property type="protein sequence ID" value="KAJ7704534.1"/>
    <property type="molecule type" value="Genomic_DNA"/>
</dbReference>